<keyword evidence="3" id="KW-0964">Secreted</keyword>
<reference evidence="8" key="1">
    <citation type="submission" date="2020-11" db="EMBL/GenBank/DDBJ databases">
        <authorList>
            <person name="Tran Van P."/>
        </authorList>
    </citation>
    <scope>NUCLEOTIDE SEQUENCE</scope>
</reference>
<proteinExistence type="predicted"/>
<dbReference type="InterPro" id="IPR020863">
    <property type="entry name" value="MACPF_CS"/>
</dbReference>
<evidence type="ECO:0000256" key="6">
    <source>
        <dbReference type="SAM" id="SignalP"/>
    </source>
</evidence>
<evidence type="ECO:0000313" key="8">
    <source>
        <dbReference type="EMBL" id="CAD7655726.1"/>
    </source>
</evidence>
<keyword evidence="9" id="KW-1185">Reference proteome</keyword>
<dbReference type="GO" id="GO:0016020">
    <property type="term" value="C:membrane"/>
    <property type="evidence" value="ECO:0007669"/>
    <property type="project" value="UniProtKB-SubCell"/>
</dbReference>
<gene>
    <name evidence="8" type="ORF">ONB1V03_LOCUS12369</name>
</gene>
<dbReference type="EMBL" id="CAJPVJ010009940">
    <property type="protein sequence ID" value="CAG2172913.1"/>
    <property type="molecule type" value="Genomic_DNA"/>
</dbReference>
<dbReference type="GO" id="GO:0005576">
    <property type="term" value="C:extracellular region"/>
    <property type="evidence" value="ECO:0007669"/>
    <property type="project" value="UniProtKB-SubCell"/>
</dbReference>
<evidence type="ECO:0000256" key="5">
    <source>
        <dbReference type="ARBA" id="ARBA00023157"/>
    </source>
</evidence>
<keyword evidence="4" id="KW-0472">Membrane</keyword>
<protein>
    <recommendedName>
        <fullName evidence="7">MACPF domain-containing protein</fullName>
    </recommendedName>
</protein>
<dbReference type="PROSITE" id="PS51412">
    <property type="entry name" value="MACPF_2"/>
    <property type="match status" value="1"/>
</dbReference>
<evidence type="ECO:0000256" key="1">
    <source>
        <dbReference type="ARBA" id="ARBA00004370"/>
    </source>
</evidence>
<evidence type="ECO:0000313" key="9">
    <source>
        <dbReference type="Proteomes" id="UP000728032"/>
    </source>
</evidence>
<comment type="subcellular location">
    <subcellularLocation>
        <location evidence="1">Membrane</location>
    </subcellularLocation>
    <subcellularLocation>
        <location evidence="2">Secreted</location>
    </subcellularLocation>
</comment>
<accession>A0A7R9M944</accession>
<dbReference type="AlphaFoldDB" id="A0A7R9M944"/>
<dbReference type="PROSITE" id="PS00279">
    <property type="entry name" value="MACPF_1"/>
    <property type="match status" value="1"/>
</dbReference>
<dbReference type="Proteomes" id="UP000728032">
    <property type="component" value="Unassembled WGS sequence"/>
</dbReference>
<evidence type="ECO:0000256" key="3">
    <source>
        <dbReference type="ARBA" id="ARBA00022525"/>
    </source>
</evidence>
<evidence type="ECO:0000256" key="4">
    <source>
        <dbReference type="ARBA" id="ARBA00023136"/>
    </source>
</evidence>
<evidence type="ECO:0000259" key="7">
    <source>
        <dbReference type="PROSITE" id="PS51412"/>
    </source>
</evidence>
<feature type="chain" id="PRO_5035592408" description="MACPF domain-containing protein" evidence="6">
    <location>
        <begin position="23"/>
        <end position="269"/>
    </location>
</feature>
<evidence type="ECO:0000256" key="2">
    <source>
        <dbReference type="ARBA" id="ARBA00004613"/>
    </source>
</evidence>
<name>A0A7R9M944_9ACAR</name>
<organism evidence="8">
    <name type="scientific">Oppiella nova</name>
    <dbReference type="NCBI Taxonomy" id="334625"/>
    <lineage>
        <taxon>Eukaryota</taxon>
        <taxon>Metazoa</taxon>
        <taxon>Ecdysozoa</taxon>
        <taxon>Arthropoda</taxon>
        <taxon>Chelicerata</taxon>
        <taxon>Arachnida</taxon>
        <taxon>Acari</taxon>
        <taxon>Acariformes</taxon>
        <taxon>Sarcoptiformes</taxon>
        <taxon>Oribatida</taxon>
        <taxon>Brachypylina</taxon>
        <taxon>Oppioidea</taxon>
        <taxon>Oppiidae</taxon>
        <taxon>Oppiella</taxon>
    </lineage>
</organism>
<dbReference type="InterPro" id="IPR020864">
    <property type="entry name" value="MACPF"/>
</dbReference>
<feature type="domain" description="MACPF" evidence="7">
    <location>
        <begin position="41"/>
        <end position="269"/>
    </location>
</feature>
<dbReference type="Pfam" id="PF01823">
    <property type="entry name" value="MACPF"/>
    <property type="match status" value="1"/>
</dbReference>
<dbReference type="EMBL" id="OC924765">
    <property type="protein sequence ID" value="CAD7655726.1"/>
    <property type="molecule type" value="Genomic_DNA"/>
</dbReference>
<sequence>MTKLLSLLKVVCIVAAIGSTQSADQCLNFPSGIQRMVRESTRITADQCLNFPSGIQRMVRGIDVTKLDLSPQDLAQSNGFQRALVSLTCIQGKKWQHPFDPTLVFDIPDQVDTINTLPGGVLNTKATLIETIEDFKKSKGFDLGLDVDTVSYGAYGVSGSFKQAQEDLVNSTKSIVEVSAFVSAIRVDMSPYYEITPNKEFQDFVEKQLPETIAANPAKYQEFVDTFGTHYFDSAFFGGFVQQSIELSSNLNLKMSEKDIKDQRHVTLN</sequence>
<keyword evidence="6" id="KW-0732">Signal</keyword>
<keyword evidence="5" id="KW-1015">Disulfide bond</keyword>
<dbReference type="OrthoDB" id="6499331at2759"/>
<feature type="signal peptide" evidence="6">
    <location>
        <begin position="1"/>
        <end position="22"/>
    </location>
</feature>